<sequence>MKHGNTIIYAFAALSITALSLWLIHDLWVVLLVLFCITGVYALMTSKR</sequence>
<dbReference type="Proteomes" id="UP000557872">
    <property type="component" value="Unassembled WGS sequence"/>
</dbReference>
<name>A0A851GIF1_9BACT</name>
<accession>A0A851GIF1</accession>
<evidence type="ECO:0000313" key="3">
    <source>
        <dbReference type="Proteomes" id="UP000557872"/>
    </source>
</evidence>
<feature type="transmembrane region" description="Helical" evidence="1">
    <location>
        <begin position="7"/>
        <end position="24"/>
    </location>
</feature>
<keyword evidence="3" id="KW-1185">Reference proteome</keyword>
<gene>
    <name evidence="2" type="ORF">HW115_05150</name>
</gene>
<keyword evidence="1" id="KW-0472">Membrane</keyword>
<organism evidence="2 3">
    <name type="scientific">Oceaniferula marina</name>
    <dbReference type="NCBI Taxonomy" id="2748318"/>
    <lineage>
        <taxon>Bacteria</taxon>
        <taxon>Pseudomonadati</taxon>
        <taxon>Verrucomicrobiota</taxon>
        <taxon>Verrucomicrobiia</taxon>
        <taxon>Verrucomicrobiales</taxon>
        <taxon>Verrucomicrobiaceae</taxon>
        <taxon>Oceaniferula</taxon>
    </lineage>
</organism>
<dbReference type="EMBL" id="JACBAZ010000002">
    <property type="protein sequence ID" value="NWK54985.1"/>
    <property type="molecule type" value="Genomic_DNA"/>
</dbReference>
<evidence type="ECO:0000313" key="2">
    <source>
        <dbReference type="EMBL" id="NWK54985.1"/>
    </source>
</evidence>
<keyword evidence="1" id="KW-1133">Transmembrane helix</keyword>
<evidence type="ECO:0000256" key="1">
    <source>
        <dbReference type="SAM" id="Phobius"/>
    </source>
</evidence>
<feature type="transmembrane region" description="Helical" evidence="1">
    <location>
        <begin position="30"/>
        <end position="46"/>
    </location>
</feature>
<dbReference type="RefSeq" id="WP_178931530.1">
    <property type="nucleotide sequence ID" value="NZ_JACBAZ010000002.1"/>
</dbReference>
<reference evidence="2 3" key="1">
    <citation type="submission" date="2020-07" db="EMBL/GenBank/DDBJ databases">
        <title>Roseicoccus Jingziensis gen. nov., sp. nov., isolated from coastal seawater.</title>
        <authorList>
            <person name="Feng X."/>
        </authorList>
    </citation>
    <scope>NUCLEOTIDE SEQUENCE [LARGE SCALE GENOMIC DNA]</scope>
    <source>
        <strain evidence="2 3">N1E253</strain>
    </source>
</reference>
<proteinExistence type="predicted"/>
<dbReference type="AlphaFoldDB" id="A0A851GIF1"/>
<comment type="caution">
    <text evidence="2">The sequence shown here is derived from an EMBL/GenBank/DDBJ whole genome shotgun (WGS) entry which is preliminary data.</text>
</comment>
<protein>
    <submittedName>
        <fullName evidence="2">Uncharacterized protein</fullName>
    </submittedName>
</protein>
<keyword evidence="1" id="KW-0812">Transmembrane</keyword>